<keyword evidence="3 5" id="KW-0067">ATP-binding</keyword>
<dbReference type="PANTHER" id="PTHR47968">
    <property type="entry name" value="CENTROMERE PROTEIN E"/>
    <property type="match status" value="1"/>
</dbReference>
<dbReference type="InterPro" id="IPR027417">
    <property type="entry name" value="P-loop_NTPase"/>
</dbReference>
<comment type="subcellular location">
    <subcellularLocation>
        <location evidence="1">Cytoplasm</location>
        <location evidence="1">Cytoskeleton</location>
    </subcellularLocation>
</comment>
<evidence type="ECO:0000259" key="8">
    <source>
        <dbReference type="PROSITE" id="PS50067"/>
    </source>
</evidence>
<dbReference type="Pfam" id="PF00225">
    <property type="entry name" value="Kinesin"/>
    <property type="match status" value="1"/>
</dbReference>
<keyword evidence="6" id="KW-0493">Microtubule</keyword>
<dbReference type="EMBL" id="CAXITT010000084">
    <property type="protein sequence ID" value="CAL1531258.1"/>
    <property type="molecule type" value="Genomic_DNA"/>
</dbReference>
<feature type="region of interest" description="Disordered" evidence="7">
    <location>
        <begin position="497"/>
        <end position="545"/>
    </location>
</feature>
<dbReference type="PANTHER" id="PTHR47968:SF67">
    <property type="entry name" value="KINESIN MOTOR DOMAIN-CONTAINING PROTEIN"/>
    <property type="match status" value="1"/>
</dbReference>
<evidence type="ECO:0000256" key="5">
    <source>
        <dbReference type="PROSITE-ProRule" id="PRU00283"/>
    </source>
</evidence>
<keyword evidence="5 6" id="KW-0505">Motor protein</keyword>
<dbReference type="PROSITE" id="PS00411">
    <property type="entry name" value="KINESIN_MOTOR_1"/>
    <property type="match status" value="1"/>
</dbReference>
<feature type="domain" description="Kinesin motor" evidence="8">
    <location>
        <begin position="5"/>
        <end position="344"/>
    </location>
</feature>
<evidence type="ECO:0000256" key="6">
    <source>
        <dbReference type="RuleBase" id="RU000394"/>
    </source>
</evidence>
<proteinExistence type="inferred from homology"/>
<evidence type="ECO:0000313" key="10">
    <source>
        <dbReference type="Proteomes" id="UP001497497"/>
    </source>
</evidence>
<dbReference type="InterPro" id="IPR036961">
    <property type="entry name" value="Kinesin_motor_dom_sf"/>
</dbReference>
<dbReference type="GO" id="GO:0003777">
    <property type="term" value="F:microtubule motor activity"/>
    <property type="evidence" value="ECO:0007669"/>
    <property type="project" value="InterPro"/>
</dbReference>
<name>A0AAV2HBV8_LYMST</name>
<sequence length="807" mass="91501">MVKQTIQIFARIKPTKQARTGIYEVDEDEDGQSCLQVVVPRELASGFINNKKENYKFRFVKVFDQKSSQDEVFDHVAKPVIDNAVQGYNGTIFAYGQTGSGKTFTITGGAERFVDRGIIPRSLSYLFDTIEKHPEKVFTVHISYLEIYNDNGFDLLDPKHEATKLEDLPKVSLMEDSDQNIHLKNLTVHPAGTEEDALNLLFMGDTNRMIAETPMNQASSRSHCIFTIHLTCKEEGSATICRSKLHLVDLAGSERVSKTGVNGTLLTEAKYINLSLHYLEQVIIALSEKNRQHVPYRNSMMTSVLRDSLGGNCMTTMIATCSLDKSNIDESISTCRFAQRVAMIKNDVTLNEELDPRLLIAKLKRENAELRDQLALATGEQLSEELSQEDIDRCEDAVKIYLQDADPQSILSIGHDLRKIQRCFRILKRYIVEKPKSVHYTPKPPSREDSIPDISPYRDAETTKLKGLIEQRDHEINILVNMLKKERQKTADAQIREVNQEHQTPKSSSQLSYGGNEQGQRSRNDSEVGNNLYQSPSDSGKLNRQKTFDIKTGASVAQERDNKLKSKILGNMSLGRQEAFDIFMRDYHEREKIEANKKILKHRYSEAKTLGDRLNKSKQKMNHLKTSLAQYRAYSNMEGTGDGESQMEKEIKTQMEEEKHIYKGVFTSLRSMKTEIEHLQHLLEKSKVKLMKEFELWWAEQLSNSQQQKSKDEPPSAVHKVSSAWKTPPVTPSVATPLDALPSNRTFTRDSTSSVTDSFHHRPPSLPPPATTVGGFMLTGDSKVDADIQAFVRARQTILQKVNANQR</sequence>
<dbReference type="Pfam" id="PF23735">
    <property type="entry name" value="KIF9"/>
    <property type="match status" value="1"/>
</dbReference>
<dbReference type="InterPro" id="IPR027640">
    <property type="entry name" value="Kinesin-like_fam"/>
</dbReference>
<dbReference type="GO" id="GO:0008017">
    <property type="term" value="F:microtubule binding"/>
    <property type="evidence" value="ECO:0007669"/>
    <property type="project" value="InterPro"/>
</dbReference>
<dbReference type="PROSITE" id="PS50067">
    <property type="entry name" value="KINESIN_MOTOR_2"/>
    <property type="match status" value="1"/>
</dbReference>
<evidence type="ECO:0000256" key="7">
    <source>
        <dbReference type="SAM" id="MobiDB-lite"/>
    </source>
</evidence>
<dbReference type="PRINTS" id="PR00380">
    <property type="entry name" value="KINESINHEAVY"/>
</dbReference>
<keyword evidence="4" id="KW-0963">Cytoplasm</keyword>
<dbReference type="SUPFAM" id="SSF52540">
    <property type="entry name" value="P-loop containing nucleoside triphosphate hydrolases"/>
    <property type="match status" value="1"/>
</dbReference>
<keyword evidence="2 5" id="KW-0547">Nucleotide-binding</keyword>
<dbReference type="InterPro" id="IPR019821">
    <property type="entry name" value="Kinesin_motor_CS"/>
</dbReference>
<feature type="compositionally biased region" description="Polar residues" evidence="7">
    <location>
        <begin position="743"/>
        <end position="757"/>
    </location>
</feature>
<dbReference type="InterPro" id="IPR001752">
    <property type="entry name" value="Kinesin_motor_dom"/>
</dbReference>
<dbReference type="Proteomes" id="UP001497497">
    <property type="component" value="Unassembled WGS sequence"/>
</dbReference>
<feature type="compositionally biased region" description="Polar residues" evidence="7">
    <location>
        <begin position="505"/>
        <end position="519"/>
    </location>
</feature>
<evidence type="ECO:0000256" key="2">
    <source>
        <dbReference type="ARBA" id="ARBA00022741"/>
    </source>
</evidence>
<keyword evidence="10" id="KW-1185">Reference proteome</keyword>
<evidence type="ECO:0000313" key="9">
    <source>
        <dbReference type="EMBL" id="CAL1531258.1"/>
    </source>
</evidence>
<feature type="binding site" evidence="5">
    <location>
        <begin position="96"/>
        <end position="103"/>
    </location>
    <ligand>
        <name>ATP</name>
        <dbReference type="ChEBI" id="CHEBI:30616"/>
    </ligand>
</feature>
<comment type="similarity">
    <text evidence="5 6">Belongs to the TRAFAC class myosin-kinesin ATPase superfamily. Kinesin family.</text>
</comment>
<dbReference type="AlphaFoldDB" id="A0AAV2HBV8"/>
<keyword evidence="4" id="KW-0206">Cytoskeleton</keyword>
<evidence type="ECO:0000256" key="3">
    <source>
        <dbReference type="ARBA" id="ARBA00022840"/>
    </source>
</evidence>
<comment type="caution">
    <text evidence="9">The sequence shown here is derived from an EMBL/GenBank/DDBJ whole genome shotgun (WGS) entry which is preliminary data.</text>
</comment>
<feature type="region of interest" description="Disordered" evidence="7">
    <location>
        <begin position="703"/>
        <end position="770"/>
    </location>
</feature>
<evidence type="ECO:0000256" key="4">
    <source>
        <dbReference type="ARBA" id="ARBA00023212"/>
    </source>
</evidence>
<dbReference type="GO" id="GO:0005524">
    <property type="term" value="F:ATP binding"/>
    <property type="evidence" value="ECO:0007669"/>
    <property type="project" value="UniProtKB-UniRule"/>
</dbReference>
<evidence type="ECO:0000256" key="1">
    <source>
        <dbReference type="ARBA" id="ARBA00004245"/>
    </source>
</evidence>
<feature type="compositionally biased region" description="Basic and acidic residues" evidence="7">
    <location>
        <begin position="445"/>
        <end position="458"/>
    </location>
</feature>
<accession>A0AAV2HBV8</accession>
<dbReference type="GO" id="GO:0007018">
    <property type="term" value="P:microtubule-based movement"/>
    <property type="evidence" value="ECO:0007669"/>
    <property type="project" value="InterPro"/>
</dbReference>
<gene>
    <name evidence="9" type="ORF">GSLYS_00005353001</name>
</gene>
<dbReference type="InterPro" id="IPR056524">
    <property type="entry name" value="KIF6/9_C"/>
</dbReference>
<organism evidence="9 10">
    <name type="scientific">Lymnaea stagnalis</name>
    <name type="common">Great pond snail</name>
    <name type="synonym">Helix stagnalis</name>
    <dbReference type="NCBI Taxonomy" id="6523"/>
    <lineage>
        <taxon>Eukaryota</taxon>
        <taxon>Metazoa</taxon>
        <taxon>Spiralia</taxon>
        <taxon>Lophotrochozoa</taxon>
        <taxon>Mollusca</taxon>
        <taxon>Gastropoda</taxon>
        <taxon>Heterobranchia</taxon>
        <taxon>Euthyneura</taxon>
        <taxon>Panpulmonata</taxon>
        <taxon>Hygrophila</taxon>
        <taxon>Lymnaeoidea</taxon>
        <taxon>Lymnaeidae</taxon>
        <taxon>Lymnaea</taxon>
    </lineage>
</organism>
<protein>
    <recommendedName>
        <fullName evidence="6">Kinesin-like protein</fullName>
    </recommendedName>
</protein>
<feature type="region of interest" description="Disordered" evidence="7">
    <location>
        <begin position="437"/>
        <end position="458"/>
    </location>
</feature>
<dbReference type="SMART" id="SM00129">
    <property type="entry name" value="KISc"/>
    <property type="match status" value="1"/>
</dbReference>
<dbReference type="Gene3D" id="3.40.850.10">
    <property type="entry name" value="Kinesin motor domain"/>
    <property type="match status" value="1"/>
</dbReference>
<feature type="compositionally biased region" description="Polar residues" evidence="7">
    <location>
        <begin position="527"/>
        <end position="542"/>
    </location>
</feature>
<dbReference type="GO" id="GO:0005874">
    <property type="term" value="C:microtubule"/>
    <property type="evidence" value="ECO:0007669"/>
    <property type="project" value="UniProtKB-KW"/>
</dbReference>
<reference evidence="9 10" key="1">
    <citation type="submission" date="2024-04" db="EMBL/GenBank/DDBJ databases">
        <authorList>
            <consortium name="Genoscope - CEA"/>
            <person name="William W."/>
        </authorList>
    </citation>
    <scope>NUCLEOTIDE SEQUENCE [LARGE SCALE GENOMIC DNA]</scope>
</reference>